<keyword evidence="4 9" id="KW-0812">Transmembrane</keyword>
<dbReference type="eggNOG" id="KOG2104">
    <property type="taxonomic scope" value="Eukaryota"/>
</dbReference>
<evidence type="ECO:0000313" key="12">
    <source>
        <dbReference type="Proteomes" id="UP000659654"/>
    </source>
</evidence>
<accession>A0A1I7S7F4</accession>
<evidence type="ECO:0000256" key="5">
    <source>
        <dbReference type="ARBA" id="ARBA00022824"/>
    </source>
</evidence>
<name>A0A1I7S7F4_BURXY</name>
<evidence type="ECO:0000313" key="11">
    <source>
        <dbReference type="Proteomes" id="UP000095284"/>
    </source>
</evidence>
<dbReference type="EMBL" id="CAJFCV020000001">
    <property type="protein sequence ID" value="CAG9085031.1"/>
    <property type="molecule type" value="Genomic_DNA"/>
</dbReference>
<feature type="transmembrane region" description="Helical" evidence="9">
    <location>
        <begin position="21"/>
        <end position="44"/>
    </location>
</feature>
<dbReference type="WBParaSite" id="BXY_0894500.1">
    <property type="protein sequence ID" value="BXY_0894500.1"/>
    <property type="gene ID" value="BXY_0894500"/>
</dbReference>
<evidence type="ECO:0000256" key="9">
    <source>
        <dbReference type="SAM" id="Phobius"/>
    </source>
</evidence>
<dbReference type="EMBL" id="CAJFDI010000001">
    <property type="protein sequence ID" value="CAD5209722.1"/>
    <property type="molecule type" value="Genomic_DNA"/>
</dbReference>
<feature type="transmembrane region" description="Helical" evidence="9">
    <location>
        <begin position="50"/>
        <end position="68"/>
    </location>
</feature>
<dbReference type="AlphaFoldDB" id="A0A1I7S7F4"/>
<dbReference type="Proteomes" id="UP000659654">
    <property type="component" value="Unassembled WGS sequence"/>
</dbReference>
<comment type="similarity">
    <text evidence="2">Belongs to the TMEM208 family.</text>
</comment>
<gene>
    <name evidence="10" type="ORF">BXYJ_LOCUS1577</name>
</gene>
<dbReference type="Proteomes" id="UP000582659">
    <property type="component" value="Unassembled WGS sequence"/>
</dbReference>
<organism evidence="11 13">
    <name type="scientific">Bursaphelenchus xylophilus</name>
    <name type="common">Pinewood nematode worm</name>
    <name type="synonym">Aphelenchoides xylophilus</name>
    <dbReference type="NCBI Taxonomy" id="6326"/>
    <lineage>
        <taxon>Eukaryota</taxon>
        <taxon>Metazoa</taxon>
        <taxon>Ecdysozoa</taxon>
        <taxon>Nematoda</taxon>
        <taxon>Chromadorea</taxon>
        <taxon>Rhabditida</taxon>
        <taxon>Tylenchina</taxon>
        <taxon>Tylenchomorpha</taxon>
        <taxon>Aphelenchoidea</taxon>
        <taxon>Aphelenchoididae</taxon>
        <taxon>Bursaphelenchus</taxon>
    </lineage>
</organism>
<dbReference type="eggNOG" id="KOG3269">
    <property type="taxonomic scope" value="Eukaryota"/>
</dbReference>
<dbReference type="InterPro" id="IPR008506">
    <property type="entry name" value="SND2/TMEM208"/>
</dbReference>
<keyword evidence="6 9" id="KW-1133">Transmembrane helix</keyword>
<keyword evidence="7 9" id="KW-0472">Membrane</keyword>
<evidence type="ECO:0000256" key="1">
    <source>
        <dbReference type="ARBA" id="ARBA00004477"/>
    </source>
</evidence>
<comment type="subcellular location">
    <subcellularLocation>
        <location evidence="1">Endoplasmic reticulum membrane</location>
        <topology evidence="1">Multi-pass membrane protein</topology>
    </subcellularLocation>
</comment>
<sequence>MKAAKRATRGQELIYKENQETLLYYTVASLTSAFLFFFAYYLLFESSWKVWAGFASSIFGQLAAVLFMKSGVKCVKGPRGQIIDAGVDLNDPNALGEYCKDVIILCVISQLLGLLTSYFLLILAAFPIYGAYKLWVLVIAPWIFAEPPEEDPMDEKRNRRRQNKQVIYRR</sequence>
<dbReference type="PANTHER" id="PTHR13505:SF7">
    <property type="entry name" value="TRANSMEMBRANE PROTEIN 208"/>
    <property type="match status" value="1"/>
</dbReference>
<feature type="region of interest" description="Disordered" evidence="8">
    <location>
        <begin position="150"/>
        <end position="170"/>
    </location>
</feature>
<dbReference type="GO" id="GO:0005789">
    <property type="term" value="C:endoplasmic reticulum membrane"/>
    <property type="evidence" value="ECO:0007669"/>
    <property type="project" value="UniProtKB-SubCell"/>
</dbReference>
<proteinExistence type="inferred from homology"/>
<dbReference type="Proteomes" id="UP000095284">
    <property type="component" value="Unplaced"/>
</dbReference>
<evidence type="ECO:0000256" key="4">
    <source>
        <dbReference type="ARBA" id="ARBA00022692"/>
    </source>
</evidence>
<dbReference type="Pfam" id="PF05620">
    <property type="entry name" value="TMEM208_SND2"/>
    <property type="match status" value="1"/>
</dbReference>
<evidence type="ECO:0000256" key="2">
    <source>
        <dbReference type="ARBA" id="ARBA00009950"/>
    </source>
</evidence>
<evidence type="ECO:0000256" key="6">
    <source>
        <dbReference type="ARBA" id="ARBA00022989"/>
    </source>
</evidence>
<evidence type="ECO:0000256" key="8">
    <source>
        <dbReference type="SAM" id="MobiDB-lite"/>
    </source>
</evidence>
<reference evidence="10" key="2">
    <citation type="submission" date="2020-09" db="EMBL/GenBank/DDBJ databases">
        <authorList>
            <person name="Kikuchi T."/>
        </authorList>
    </citation>
    <scope>NUCLEOTIDE SEQUENCE</scope>
    <source>
        <strain evidence="10">Ka4C1</strain>
    </source>
</reference>
<evidence type="ECO:0000256" key="3">
    <source>
        <dbReference type="ARBA" id="ARBA00015033"/>
    </source>
</evidence>
<feature type="compositionally biased region" description="Basic residues" evidence="8">
    <location>
        <begin position="158"/>
        <end position="170"/>
    </location>
</feature>
<evidence type="ECO:0000313" key="10">
    <source>
        <dbReference type="EMBL" id="CAD5209722.1"/>
    </source>
</evidence>
<protein>
    <recommendedName>
        <fullName evidence="3">Transmembrane protein 208</fullName>
    </recommendedName>
</protein>
<keyword evidence="5" id="KW-0256">Endoplasmic reticulum</keyword>
<dbReference type="GO" id="GO:0006624">
    <property type="term" value="P:vacuolar protein processing"/>
    <property type="evidence" value="ECO:0007669"/>
    <property type="project" value="TreeGrafter"/>
</dbReference>
<dbReference type="OrthoDB" id="10012212at2759"/>
<keyword evidence="12" id="KW-1185">Reference proteome</keyword>
<dbReference type="PANTHER" id="PTHR13505">
    <property type="entry name" value="TRANSMEMBRANE PROTEIN 208"/>
    <property type="match status" value="1"/>
</dbReference>
<evidence type="ECO:0000313" key="13">
    <source>
        <dbReference type="WBParaSite" id="BXY_0894500.1"/>
    </source>
</evidence>
<reference evidence="13" key="1">
    <citation type="submission" date="2016-11" db="UniProtKB">
        <authorList>
            <consortium name="WormBaseParasite"/>
        </authorList>
    </citation>
    <scope>IDENTIFICATION</scope>
</reference>
<dbReference type="GO" id="GO:0005773">
    <property type="term" value="C:vacuole"/>
    <property type="evidence" value="ECO:0007669"/>
    <property type="project" value="GOC"/>
</dbReference>
<evidence type="ECO:0000256" key="7">
    <source>
        <dbReference type="ARBA" id="ARBA00023136"/>
    </source>
</evidence>